<evidence type="ECO:0000313" key="2">
    <source>
        <dbReference type="EMBL" id="MBJ6360004.1"/>
    </source>
</evidence>
<proteinExistence type="predicted"/>
<comment type="caution">
    <text evidence="2">The sequence shown here is derived from an EMBL/GenBank/DDBJ whole genome shotgun (WGS) entry which is preliminary data.</text>
</comment>
<evidence type="ECO:0000313" key="3">
    <source>
        <dbReference type="Proteomes" id="UP000640274"/>
    </source>
</evidence>
<evidence type="ECO:0000259" key="1">
    <source>
        <dbReference type="Pfam" id="PF09347"/>
    </source>
</evidence>
<protein>
    <submittedName>
        <fullName evidence="2">Urea carboxylase-associated family protein</fullName>
    </submittedName>
</protein>
<keyword evidence="3" id="KW-1185">Reference proteome</keyword>
<feature type="domain" description="DUF1989" evidence="1">
    <location>
        <begin position="8"/>
        <end position="170"/>
    </location>
</feature>
<reference evidence="2" key="1">
    <citation type="submission" date="2020-12" db="EMBL/GenBank/DDBJ databases">
        <authorList>
            <person name="Huq M.A."/>
        </authorList>
    </citation>
    <scope>NUCLEOTIDE SEQUENCE</scope>
    <source>
        <strain evidence="2">MAHUQ-46</strain>
    </source>
</reference>
<dbReference type="InterPro" id="IPR018959">
    <property type="entry name" value="DUF1989"/>
</dbReference>
<gene>
    <name evidence="2" type="ORF">JFN88_01535</name>
</gene>
<name>A0A934J1S9_9BACL</name>
<dbReference type="PANTHER" id="PTHR31527">
    <property type="entry name" value="RE64534P"/>
    <property type="match status" value="1"/>
</dbReference>
<dbReference type="AlphaFoldDB" id="A0A934J1S9"/>
<dbReference type="EMBL" id="JAELUP010000003">
    <property type="protein sequence ID" value="MBJ6360004.1"/>
    <property type="molecule type" value="Genomic_DNA"/>
</dbReference>
<dbReference type="Pfam" id="PF09347">
    <property type="entry name" value="DUF1989"/>
    <property type="match status" value="1"/>
</dbReference>
<dbReference type="RefSeq" id="WP_199017529.1">
    <property type="nucleotide sequence ID" value="NZ_JAELUP010000003.1"/>
</dbReference>
<organism evidence="2 3">
    <name type="scientific">Paenibacillus roseus</name>
    <dbReference type="NCBI Taxonomy" id="2798579"/>
    <lineage>
        <taxon>Bacteria</taxon>
        <taxon>Bacillati</taxon>
        <taxon>Bacillota</taxon>
        <taxon>Bacilli</taxon>
        <taxon>Bacillales</taxon>
        <taxon>Paenibacillaceae</taxon>
        <taxon>Paenibacillus</taxon>
    </lineage>
</organism>
<sequence length="196" mass="21690">MSSQHWLIPATEELGFKLLKGHIVRITDVEGEQVADFVAFNANDPSERLDPGVTLDTVRSKNVTPGDIIYSTRYRPVFTILSDTVGRHDLLLPACRPEMYEVLYDKKDHISCYDNLNHALAAFGIPAADQHTPFNLFMNTVVDADGSVRVERPLSRAGDYIELRAEMDLIVAVSACPCAESACNGYTCTSIAIDIR</sequence>
<dbReference type="Proteomes" id="UP000640274">
    <property type="component" value="Unassembled WGS sequence"/>
</dbReference>
<dbReference type="PANTHER" id="PTHR31527:SF0">
    <property type="entry name" value="RE64534P"/>
    <property type="match status" value="1"/>
</dbReference>
<accession>A0A934J1S9</accession>